<organism evidence="1 2">
    <name type="scientific">Ceratopteris richardii</name>
    <name type="common">Triangle waterfern</name>
    <dbReference type="NCBI Taxonomy" id="49495"/>
    <lineage>
        <taxon>Eukaryota</taxon>
        <taxon>Viridiplantae</taxon>
        <taxon>Streptophyta</taxon>
        <taxon>Embryophyta</taxon>
        <taxon>Tracheophyta</taxon>
        <taxon>Polypodiopsida</taxon>
        <taxon>Polypodiidae</taxon>
        <taxon>Polypodiales</taxon>
        <taxon>Pteridineae</taxon>
        <taxon>Pteridaceae</taxon>
        <taxon>Parkerioideae</taxon>
        <taxon>Ceratopteris</taxon>
    </lineage>
</organism>
<keyword evidence="2" id="KW-1185">Reference proteome</keyword>
<sequence length="379" mass="41414">MVRVKCLQRYQIPPVVLRSPSPASINSNRVAVHASHNSLCRIFFASGIHVYQAKFDLKDEMIVQGKDSLVIPTEIQDELQMVEVNKLELSPHRSEIQSVSISESECDNNILLGTADSYGRIVISHVGLMDEGSMFSASPRNTGTGEGGWAGLAFVPSQPSLIIVARGPAKSIDLYDKDLHVRTMHTLQYPTDLALLETNRPGSGMDSIVAITEGAQISIWDLRAHENGGCIQRILGSSTMEPLYAVCGSPDSNLLGAGGAERTAMIIDKRKWMVLSRWTNCLKYEITGVSFSAFDSNSIYVHGLDYEVICGKWHNGLADHERKHFAFRGDSRWLGLSKSVNSDILAGWCESGSIFAGEAVYDAHDNSIANGTAANGWID</sequence>
<accession>A0A8T2SY32</accession>
<protein>
    <submittedName>
        <fullName evidence="1">Uncharacterized protein</fullName>
    </submittedName>
</protein>
<dbReference type="Gene3D" id="2.130.10.10">
    <property type="entry name" value="YVTN repeat-like/Quinoprotein amine dehydrogenase"/>
    <property type="match status" value="1"/>
</dbReference>
<name>A0A8T2SY32_CERRI</name>
<evidence type="ECO:0000313" key="1">
    <source>
        <dbReference type="EMBL" id="KAH7387430.1"/>
    </source>
</evidence>
<dbReference type="PANTHER" id="PTHR47467">
    <property type="entry name" value="OS01G0867200 PROTEIN"/>
    <property type="match status" value="1"/>
</dbReference>
<reference evidence="1" key="1">
    <citation type="submission" date="2021-08" db="EMBL/GenBank/DDBJ databases">
        <title>WGS assembly of Ceratopteris richardii.</title>
        <authorList>
            <person name="Marchant D.B."/>
            <person name="Chen G."/>
            <person name="Jenkins J."/>
            <person name="Shu S."/>
            <person name="Leebens-Mack J."/>
            <person name="Grimwood J."/>
            <person name="Schmutz J."/>
            <person name="Soltis P."/>
            <person name="Soltis D."/>
            <person name="Chen Z.-H."/>
        </authorList>
    </citation>
    <scope>NUCLEOTIDE SEQUENCE</scope>
    <source>
        <strain evidence="1">Whitten #5841</strain>
        <tissue evidence="1">Leaf</tissue>
    </source>
</reference>
<dbReference type="PANTHER" id="PTHR47467:SF1">
    <property type="entry name" value="WD40 REPEAT-CONTAINING PROTEIN"/>
    <property type="match status" value="1"/>
</dbReference>
<dbReference type="Proteomes" id="UP000825935">
    <property type="component" value="Chromosome 16"/>
</dbReference>
<dbReference type="InterPro" id="IPR036322">
    <property type="entry name" value="WD40_repeat_dom_sf"/>
</dbReference>
<evidence type="ECO:0000313" key="2">
    <source>
        <dbReference type="Proteomes" id="UP000825935"/>
    </source>
</evidence>
<dbReference type="SUPFAM" id="SSF50978">
    <property type="entry name" value="WD40 repeat-like"/>
    <property type="match status" value="1"/>
</dbReference>
<comment type="caution">
    <text evidence="1">The sequence shown here is derived from an EMBL/GenBank/DDBJ whole genome shotgun (WGS) entry which is preliminary data.</text>
</comment>
<dbReference type="InterPro" id="IPR015943">
    <property type="entry name" value="WD40/YVTN_repeat-like_dom_sf"/>
</dbReference>
<proteinExistence type="predicted"/>
<dbReference type="OMA" id="CLQRICG"/>
<gene>
    <name evidence="1" type="ORF">KP509_16G022600</name>
</gene>
<dbReference type="OrthoDB" id="1879717at2759"/>
<dbReference type="AlphaFoldDB" id="A0A8T2SY32"/>
<dbReference type="EMBL" id="CM035421">
    <property type="protein sequence ID" value="KAH7387430.1"/>
    <property type="molecule type" value="Genomic_DNA"/>
</dbReference>